<dbReference type="GO" id="GO:0035251">
    <property type="term" value="F:UDP-glucosyltransferase activity"/>
    <property type="evidence" value="ECO:0007669"/>
    <property type="project" value="TreeGrafter"/>
</dbReference>
<reference evidence="3 4" key="1">
    <citation type="journal article" date="2018" name="Front. Plant Sci.">
        <title>Red Clover (Trifolium pratense) and Zigzag Clover (T. medium) - A Picture of Genomic Similarities and Differences.</title>
        <authorList>
            <person name="Dluhosova J."/>
            <person name="Istvanek J."/>
            <person name="Nedelnik J."/>
            <person name="Repkova J."/>
        </authorList>
    </citation>
    <scope>NUCLEOTIDE SEQUENCE [LARGE SCALE GENOMIC DNA]</scope>
    <source>
        <strain evidence="4">cv. 10/8</strain>
        <tissue evidence="3">Leaf</tissue>
    </source>
</reference>
<evidence type="ECO:0000313" key="4">
    <source>
        <dbReference type="Proteomes" id="UP000265520"/>
    </source>
</evidence>
<dbReference type="PANTHER" id="PTHR48047">
    <property type="entry name" value="GLYCOSYLTRANSFERASE"/>
    <property type="match status" value="1"/>
</dbReference>
<dbReference type="SUPFAM" id="SSF53756">
    <property type="entry name" value="UDP-Glycosyltransferase/glycogen phosphorylase"/>
    <property type="match status" value="1"/>
</dbReference>
<dbReference type="PANTHER" id="PTHR48047:SF182">
    <property type="entry name" value="GLYCOSYLTRANSFERASE"/>
    <property type="match status" value="1"/>
</dbReference>
<keyword evidence="3" id="KW-0808">Transferase</keyword>
<sequence>MNMEHEEKALKIYFIPYLAPGHMIPLCDIATLFASRHQNVTIITTPCNGQILSKSIPLNQNLRLHTVPFPSQEVGLPDGMESLSAATNPDNLVKIYQGTTLLRPPIEHFIEQNPPDC</sequence>
<feature type="non-terminal residue" evidence="3">
    <location>
        <position position="117"/>
    </location>
</feature>
<keyword evidence="2" id="KW-0328">Glycosyltransferase</keyword>
<dbReference type="EMBL" id="LXQA010128781">
    <property type="protein sequence ID" value="MCI22131.1"/>
    <property type="molecule type" value="Genomic_DNA"/>
</dbReference>
<evidence type="ECO:0000256" key="1">
    <source>
        <dbReference type="ARBA" id="ARBA00009995"/>
    </source>
</evidence>
<keyword evidence="4" id="KW-1185">Reference proteome</keyword>
<dbReference type="Proteomes" id="UP000265520">
    <property type="component" value="Unassembled WGS sequence"/>
</dbReference>
<comment type="similarity">
    <text evidence="1">Belongs to the UDP-glycosyltransferase family.</text>
</comment>
<accession>A0A392QCS2</accession>
<name>A0A392QCS2_9FABA</name>
<evidence type="ECO:0000256" key="2">
    <source>
        <dbReference type="ARBA" id="ARBA00022676"/>
    </source>
</evidence>
<proteinExistence type="inferred from homology"/>
<comment type="caution">
    <text evidence="3">The sequence shown here is derived from an EMBL/GenBank/DDBJ whole genome shotgun (WGS) entry which is preliminary data.</text>
</comment>
<dbReference type="Gene3D" id="3.40.50.2000">
    <property type="entry name" value="Glycogen Phosphorylase B"/>
    <property type="match status" value="1"/>
</dbReference>
<organism evidence="3 4">
    <name type="scientific">Trifolium medium</name>
    <dbReference type="NCBI Taxonomy" id="97028"/>
    <lineage>
        <taxon>Eukaryota</taxon>
        <taxon>Viridiplantae</taxon>
        <taxon>Streptophyta</taxon>
        <taxon>Embryophyta</taxon>
        <taxon>Tracheophyta</taxon>
        <taxon>Spermatophyta</taxon>
        <taxon>Magnoliopsida</taxon>
        <taxon>eudicotyledons</taxon>
        <taxon>Gunneridae</taxon>
        <taxon>Pentapetalae</taxon>
        <taxon>rosids</taxon>
        <taxon>fabids</taxon>
        <taxon>Fabales</taxon>
        <taxon>Fabaceae</taxon>
        <taxon>Papilionoideae</taxon>
        <taxon>50 kb inversion clade</taxon>
        <taxon>NPAAA clade</taxon>
        <taxon>Hologalegina</taxon>
        <taxon>IRL clade</taxon>
        <taxon>Trifolieae</taxon>
        <taxon>Trifolium</taxon>
    </lineage>
</organism>
<protein>
    <submittedName>
        <fullName evidence="3">UDP-glucose flavonoid 3-O-glucosyltransferase 7-like</fullName>
    </submittedName>
</protein>
<evidence type="ECO:0000313" key="3">
    <source>
        <dbReference type="EMBL" id="MCI22131.1"/>
    </source>
</evidence>
<dbReference type="AlphaFoldDB" id="A0A392QCS2"/>